<evidence type="ECO:0000313" key="2">
    <source>
        <dbReference type="WBParaSite" id="RSKR_0000058950.1"/>
    </source>
</evidence>
<dbReference type="Proteomes" id="UP000095286">
    <property type="component" value="Unplaced"/>
</dbReference>
<accession>A0AC35THD5</accession>
<dbReference type="WBParaSite" id="RSKR_0000058950.1">
    <property type="protein sequence ID" value="RSKR_0000058950.1"/>
    <property type="gene ID" value="RSKR_0000058950"/>
</dbReference>
<name>A0AC35THD5_9BILA</name>
<sequence length="292" mass="33384">MILYLFLTLILIDNACNCLIIYKPDEGTYSNGTDKPILYFRYQPASKLDCSVTNTKTYDLRFQKLNCTPSTWHFEHIKTSYENSNTNKCEDMDVVSLVSDKYIMPVSIHEMMPILVTATKQNRICGKGEMDGQNFFSYKINNITDIWSHSNISPHLLIKPQAGTVKEAANSTIIYSQLFLLSSQLGALDLEIPSKLLVAKEMLRKGTLETIVEFESVLQAMINNVGNTIFKKSCANFNGIVNAIESNEEDITKIMKIYFDREDITDKKINDWVRVKQCKVLEPETVRYIPIM</sequence>
<evidence type="ECO:0000313" key="1">
    <source>
        <dbReference type="Proteomes" id="UP000095286"/>
    </source>
</evidence>
<protein>
    <submittedName>
        <fullName evidence="2">Uncharacterized protein</fullName>
    </submittedName>
</protein>
<organism evidence="1 2">
    <name type="scientific">Rhabditophanes sp. KR3021</name>
    <dbReference type="NCBI Taxonomy" id="114890"/>
    <lineage>
        <taxon>Eukaryota</taxon>
        <taxon>Metazoa</taxon>
        <taxon>Ecdysozoa</taxon>
        <taxon>Nematoda</taxon>
        <taxon>Chromadorea</taxon>
        <taxon>Rhabditida</taxon>
        <taxon>Tylenchina</taxon>
        <taxon>Panagrolaimomorpha</taxon>
        <taxon>Strongyloidoidea</taxon>
        <taxon>Alloionematidae</taxon>
        <taxon>Rhabditophanes</taxon>
    </lineage>
</organism>
<proteinExistence type="predicted"/>
<reference evidence="2" key="1">
    <citation type="submission" date="2016-11" db="UniProtKB">
        <authorList>
            <consortium name="WormBaseParasite"/>
        </authorList>
    </citation>
    <scope>IDENTIFICATION</scope>
    <source>
        <strain evidence="2">KR3021</strain>
    </source>
</reference>